<dbReference type="RefSeq" id="WP_408053437.1">
    <property type="nucleotide sequence ID" value="NZ_AP035884.1"/>
</dbReference>
<proteinExistence type="predicted"/>
<dbReference type="PANTHER" id="PTHR11544">
    <property type="entry name" value="COLD SHOCK DOMAIN CONTAINING PROTEINS"/>
    <property type="match status" value="1"/>
</dbReference>
<dbReference type="SUPFAM" id="SSF50249">
    <property type="entry name" value="Nucleic acid-binding proteins"/>
    <property type="match status" value="1"/>
</dbReference>
<evidence type="ECO:0000313" key="5">
    <source>
        <dbReference type="EMBL" id="BFP51422.1"/>
    </source>
</evidence>
<dbReference type="InterPro" id="IPR011129">
    <property type="entry name" value="CSD"/>
</dbReference>
<reference evidence="5" key="1">
    <citation type="submission" date="2024-07" db="EMBL/GenBank/DDBJ databases">
        <title>Complete genome sequences of cellulolytic bacteria, Kitasatospora sp. CMC57 and Streptomyces sp. CMC78, isolated from Japanese agricultural soil.</title>
        <authorList>
            <person name="Hashimoto T."/>
            <person name="Ito M."/>
            <person name="Iwamoto M."/>
            <person name="Fukahori D."/>
            <person name="Shoda T."/>
            <person name="Sakoda M."/>
            <person name="Morohoshi T."/>
            <person name="Mitsuboshi M."/>
            <person name="Nishizawa T."/>
        </authorList>
    </citation>
    <scope>NUCLEOTIDE SEQUENCE</scope>
    <source>
        <strain evidence="5">CMC78</strain>
    </source>
</reference>
<evidence type="ECO:0000256" key="3">
    <source>
        <dbReference type="RuleBase" id="RU000408"/>
    </source>
</evidence>
<dbReference type="PROSITE" id="PS51857">
    <property type="entry name" value="CSD_2"/>
    <property type="match status" value="1"/>
</dbReference>
<dbReference type="FunFam" id="2.40.50.140:FF:000006">
    <property type="entry name" value="Cold shock protein CspC"/>
    <property type="match status" value="1"/>
</dbReference>
<dbReference type="InterPro" id="IPR050181">
    <property type="entry name" value="Cold_shock_domain"/>
</dbReference>
<evidence type="ECO:0000256" key="2">
    <source>
        <dbReference type="ARBA" id="ARBA00022490"/>
    </source>
</evidence>
<dbReference type="EMBL" id="AP035884">
    <property type="protein sequence ID" value="BFP51422.1"/>
    <property type="molecule type" value="Genomic_DNA"/>
</dbReference>
<dbReference type="PROSITE" id="PS00352">
    <property type="entry name" value="CSD_1"/>
    <property type="match status" value="1"/>
</dbReference>
<dbReference type="GO" id="GO:0003676">
    <property type="term" value="F:nucleic acid binding"/>
    <property type="evidence" value="ECO:0007669"/>
    <property type="project" value="InterPro"/>
</dbReference>
<comment type="subcellular location">
    <subcellularLocation>
        <location evidence="1 3">Cytoplasm</location>
    </subcellularLocation>
</comment>
<dbReference type="SMART" id="SM00357">
    <property type="entry name" value="CSP"/>
    <property type="match status" value="1"/>
</dbReference>
<dbReference type="InterPro" id="IPR012340">
    <property type="entry name" value="NA-bd_OB-fold"/>
</dbReference>
<accession>A0AB33K9N0</accession>
<dbReference type="Gene3D" id="2.40.50.140">
    <property type="entry name" value="Nucleic acid-binding proteins"/>
    <property type="match status" value="1"/>
</dbReference>
<dbReference type="InterPro" id="IPR012156">
    <property type="entry name" value="Cold_shock_CspA"/>
</dbReference>
<evidence type="ECO:0000256" key="1">
    <source>
        <dbReference type="ARBA" id="ARBA00004496"/>
    </source>
</evidence>
<gene>
    <name evidence="5" type="ORF">SCMC78_12290</name>
</gene>
<feature type="domain" description="CSD" evidence="4">
    <location>
        <begin position="1"/>
        <end position="66"/>
    </location>
</feature>
<keyword evidence="2" id="KW-0963">Cytoplasm</keyword>
<dbReference type="InterPro" id="IPR002059">
    <property type="entry name" value="CSP_DNA-bd"/>
</dbReference>
<dbReference type="GO" id="GO:0005737">
    <property type="term" value="C:cytoplasm"/>
    <property type="evidence" value="ECO:0007669"/>
    <property type="project" value="UniProtKB-SubCell"/>
</dbReference>
<dbReference type="KEGG" id="stcm:SCMC78_12290"/>
<name>A0AB33K9N0_9ACTN</name>
<protein>
    <submittedName>
        <fullName evidence="5">Cold-shock protein</fullName>
    </submittedName>
</protein>
<dbReference type="InterPro" id="IPR019844">
    <property type="entry name" value="CSD_CS"/>
</dbReference>
<dbReference type="Pfam" id="PF00313">
    <property type="entry name" value="CSD"/>
    <property type="match status" value="1"/>
</dbReference>
<organism evidence="5">
    <name type="scientific">Streptomyces sp. CMC78</name>
    <dbReference type="NCBI Taxonomy" id="3231512"/>
    <lineage>
        <taxon>Bacteria</taxon>
        <taxon>Bacillati</taxon>
        <taxon>Actinomycetota</taxon>
        <taxon>Actinomycetes</taxon>
        <taxon>Kitasatosporales</taxon>
        <taxon>Streptomycetaceae</taxon>
        <taxon>Streptomyces</taxon>
    </lineage>
</organism>
<evidence type="ECO:0000259" key="4">
    <source>
        <dbReference type="PROSITE" id="PS51857"/>
    </source>
</evidence>
<dbReference type="PRINTS" id="PR00050">
    <property type="entry name" value="COLDSHOCK"/>
</dbReference>
<sequence>MASGTVKWFNAAKGFGFIEQDGGGDDVFAHFSNIATDDFRELLEGQQVTFDIMSCQKGLTAENIVPA</sequence>
<dbReference type="PIRSF" id="PIRSF002599">
    <property type="entry name" value="Cold_shock_A"/>
    <property type="match status" value="1"/>
</dbReference>
<dbReference type="AlphaFoldDB" id="A0AB33K9N0"/>
<dbReference type="CDD" id="cd04458">
    <property type="entry name" value="CSP_CDS"/>
    <property type="match status" value="1"/>
</dbReference>